<dbReference type="PANTHER" id="PTHR19446">
    <property type="entry name" value="REVERSE TRANSCRIPTASES"/>
    <property type="match status" value="1"/>
</dbReference>
<accession>A0A0A9GRN8</accession>
<reference evidence="2" key="1">
    <citation type="submission" date="2014-09" db="EMBL/GenBank/DDBJ databases">
        <authorList>
            <person name="Magalhaes I.L.F."/>
            <person name="Oliveira U."/>
            <person name="Santos F.R."/>
            <person name="Vidigal T.H.D.A."/>
            <person name="Brescovit A.D."/>
            <person name="Santos A.J."/>
        </authorList>
    </citation>
    <scope>NUCLEOTIDE SEQUENCE</scope>
    <source>
        <tissue evidence="2">Shoot tissue taken approximately 20 cm above the soil surface</tissue>
    </source>
</reference>
<organism evidence="2">
    <name type="scientific">Arundo donax</name>
    <name type="common">Giant reed</name>
    <name type="synonym">Donax arundinaceus</name>
    <dbReference type="NCBI Taxonomy" id="35708"/>
    <lineage>
        <taxon>Eukaryota</taxon>
        <taxon>Viridiplantae</taxon>
        <taxon>Streptophyta</taxon>
        <taxon>Embryophyta</taxon>
        <taxon>Tracheophyta</taxon>
        <taxon>Spermatophyta</taxon>
        <taxon>Magnoliopsida</taxon>
        <taxon>Liliopsida</taxon>
        <taxon>Poales</taxon>
        <taxon>Poaceae</taxon>
        <taxon>PACMAD clade</taxon>
        <taxon>Arundinoideae</taxon>
        <taxon>Arundineae</taxon>
        <taxon>Arundo</taxon>
    </lineage>
</organism>
<protein>
    <recommendedName>
        <fullName evidence="1">Reverse transcriptase domain-containing protein</fullName>
    </recommendedName>
</protein>
<dbReference type="InterPro" id="IPR043502">
    <property type="entry name" value="DNA/RNA_pol_sf"/>
</dbReference>
<proteinExistence type="predicted"/>
<dbReference type="CDD" id="cd01650">
    <property type="entry name" value="RT_nLTR_like"/>
    <property type="match status" value="1"/>
</dbReference>
<dbReference type="InterPro" id="IPR000477">
    <property type="entry name" value="RT_dom"/>
</dbReference>
<evidence type="ECO:0000259" key="1">
    <source>
        <dbReference type="PROSITE" id="PS50878"/>
    </source>
</evidence>
<dbReference type="AlphaFoldDB" id="A0A0A9GRN8"/>
<sequence length="256" mass="29406">METNKAAGPDVFPVEFFQNCWGIIKNDILNMFNDFFNGTLDVNRLNYGIITLIPKCANAERIQQYRPICLLNCVYKWITKGMTIKIEPFMHKWISKCQNAFIKGRNIMDGVMSLHDILHETKRKNQVGVILKLDFEKAYNEENWDFLFSCLEARGFSPLWQRWIKQVVTGGTLSVKLNNQIGPYFKSHNGVRQGDPLSPFLFNLLADVLAKMIEKAQSNNLVEGLIAHLFDKGIGILQYVDDTILCLKHDVDKANM</sequence>
<evidence type="ECO:0000313" key="2">
    <source>
        <dbReference type="EMBL" id="JAE25191.1"/>
    </source>
</evidence>
<reference evidence="2" key="2">
    <citation type="journal article" date="2015" name="Data Brief">
        <title>Shoot transcriptome of the giant reed, Arundo donax.</title>
        <authorList>
            <person name="Barrero R.A."/>
            <person name="Guerrero F.D."/>
            <person name="Moolhuijzen P."/>
            <person name="Goolsby J.A."/>
            <person name="Tidwell J."/>
            <person name="Bellgard S.E."/>
            <person name="Bellgard M.I."/>
        </authorList>
    </citation>
    <scope>NUCLEOTIDE SEQUENCE</scope>
    <source>
        <tissue evidence="2">Shoot tissue taken approximately 20 cm above the soil surface</tissue>
    </source>
</reference>
<dbReference type="PROSITE" id="PS50878">
    <property type="entry name" value="RT_POL"/>
    <property type="match status" value="1"/>
</dbReference>
<name>A0A0A9GRN8_ARUDO</name>
<feature type="domain" description="Reverse transcriptase" evidence="1">
    <location>
        <begin position="34"/>
        <end position="256"/>
    </location>
</feature>
<dbReference type="SUPFAM" id="SSF56672">
    <property type="entry name" value="DNA/RNA polymerases"/>
    <property type="match status" value="1"/>
</dbReference>
<dbReference type="Pfam" id="PF00078">
    <property type="entry name" value="RVT_1"/>
    <property type="match status" value="1"/>
</dbReference>
<dbReference type="EMBL" id="GBRH01172705">
    <property type="protein sequence ID" value="JAE25191.1"/>
    <property type="molecule type" value="Transcribed_RNA"/>
</dbReference>